<protein>
    <submittedName>
        <fullName evidence="1">Uncharacterized protein</fullName>
    </submittedName>
</protein>
<gene>
    <name evidence="1" type="ORF">GGQ57_002341</name>
</gene>
<evidence type="ECO:0000313" key="2">
    <source>
        <dbReference type="Proteomes" id="UP000533637"/>
    </source>
</evidence>
<keyword evidence="2" id="KW-1185">Reference proteome</keyword>
<accession>A0ABR6KLP2</accession>
<organism evidence="1 2">
    <name type="scientific">Parabacteroides faecis</name>
    <dbReference type="NCBI Taxonomy" id="1217282"/>
    <lineage>
        <taxon>Bacteria</taxon>
        <taxon>Pseudomonadati</taxon>
        <taxon>Bacteroidota</taxon>
        <taxon>Bacteroidia</taxon>
        <taxon>Bacteroidales</taxon>
        <taxon>Tannerellaceae</taxon>
        <taxon>Parabacteroides</taxon>
    </lineage>
</organism>
<dbReference type="Proteomes" id="UP000533637">
    <property type="component" value="Unassembled WGS sequence"/>
</dbReference>
<comment type="caution">
    <text evidence="1">The sequence shown here is derived from an EMBL/GenBank/DDBJ whole genome shotgun (WGS) entry which is preliminary data.</text>
</comment>
<name>A0ABR6KLP2_9BACT</name>
<evidence type="ECO:0000313" key="1">
    <source>
        <dbReference type="EMBL" id="MBB4622441.1"/>
    </source>
</evidence>
<reference evidence="1 2" key="1">
    <citation type="submission" date="2020-08" db="EMBL/GenBank/DDBJ databases">
        <title>Genomic Encyclopedia of Type Strains, Phase IV (KMG-IV): sequencing the most valuable type-strain genomes for metagenomic binning, comparative biology and taxonomic classification.</title>
        <authorList>
            <person name="Goeker M."/>
        </authorList>
    </citation>
    <scope>NUCLEOTIDE SEQUENCE [LARGE SCALE GENOMIC DNA]</scope>
    <source>
        <strain evidence="1 2">DSM 102983</strain>
    </source>
</reference>
<dbReference type="EMBL" id="JACHOC010000004">
    <property type="protein sequence ID" value="MBB4622441.1"/>
    <property type="molecule type" value="Genomic_DNA"/>
</dbReference>
<proteinExistence type="predicted"/>
<sequence>MNTTELNLRKQNLIELVGSSDEEVIYEIEKCIEERKSRSNIHSNKAYSIPANDNNTLAEPKFNTRYGHRFTQEELIATVNKAYQEAQNGECISNEEMHKEMEAWLKE</sequence>
<dbReference type="RefSeq" id="WP_183670824.1">
    <property type="nucleotide sequence ID" value="NZ_BMPB01000013.1"/>
</dbReference>